<reference evidence="3" key="1">
    <citation type="submission" date="2021-10" db="EMBL/GenBank/DDBJ databases">
        <authorList>
            <person name="Criscuolo A."/>
        </authorList>
    </citation>
    <scope>NUCLEOTIDE SEQUENCE</scope>
    <source>
        <strain evidence="3">CIP111885</strain>
    </source>
</reference>
<dbReference type="InterPro" id="IPR036390">
    <property type="entry name" value="WH_DNA-bd_sf"/>
</dbReference>
<organism evidence="3 4">
    <name type="scientific">Pseudoneobacillus rhizosphaerae</name>
    <dbReference type="NCBI Taxonomy" id="2880968"/>
    <lineage>
        <taxon>Bacteria</taxon>
        <taxon>Bacillati</taxon>
        <taxon>Bacillota</taxon>
        <taxon>Bacilli</taxon>
        <taxon>Bacillales</taxon>
        <taxon>Bacillaceae</taxon>
        <taxon>Pseudoneobacillus</taxon>
    </lineage>
</organism>
<keyword evidence="1" id="KW-0238">DNA-binding</keyword>
<dbReference type="AlphaFoldDB" id="A0A9C7L9U1"/>
<dbReference type="InterPro" id="IPR036388">
    <property type="entry name" value="WH-like_DNA-bd_sf"/>
</dbReference>
<dbReference type="RefSeq" id="WP_230495486.1">
    <property type="nucleotide sequence ID" value="NZ_CAKJTG010000004.1"/>
</dbReference>
<evidence type="ECO:0000313" key="3">
    <source>
        <dbReference type="EMBL" id="CAG9607218.1"/>
    </source>
</evidence>
<evidence type="ECO:0000313" key="4">
    <source>
        <dbReference type="Proteomes" id="UP000789845"/>
    </source>
</evidence>
<dbReference type="Gene3D" id="1.10.10.10">
    <property type="entry name" value="Winged helix-like DNA-binding domain superfamily/Winged helix DNA-binding domain"/>
    <property type="match status" value="1"/>
</dbReference>
<evidence type="ECO:0000256" key="1">
    <source>
        <dbReference type="ARBA" id="ARBA00023125"/>
    </source>
</evidence>
<evidence type="ECO:0000259" key="2">
    <source>
        <dbReference type="SMART" id="SM00418"/>
    </source>
</evidence>
<dbReference type="SMART" id="SM00418">
    <property type="entry name" value="HTH_ARSR"/>
    <property type="match status" value="1"/>
</dbReference>
<dbReference type="Pfam" id="PF12840">
    <property type="entry name" value="HTH_20"/>
    <property type="match status" value="1"/>
</dbReference>
<dbReference type="Gene3D" id="6.10.140.2180">
    <property type="match status" value="1"/>
</dbReference>
<dbReference type="SUPFAM" id="SSF46785">
    <property type="entry name" value="Winged helix' DNA-binding domain"/>
    <property type="match status" value="1"/>
</dbReference>
<dbReference type="CDD" id="cd00090">
    <property type="entry name" value="HTH_ARSR"/>
    <property type="match status" value="1"/>
</dbReference>
<comment type="caution">
    <text evidence="3">The sequence shown here is derived from an EMBL/GenBank/DDBJ whole genome shotgun (WGS) entry which is preliminary data.</text>
</comment>
<proteinExistence type="predicted"/>
<dbReference type="InterPro" id="IPR001845">
    <property type="entry name" value="HTH_ArsR_DNA-bd_dom"/>
</dbReference>
<protein>
    <recommendedName>
        <fullName evidence="2">HTH arsR-type domain-containing protein</fullName>
    </recommendedName>
</protein>
<dbReference type="GO" id="GO:0003700">
    <property type="term" value="F:DNA-binding transcription factor activity"/>
    <property type="evidence" value="ECO:0007669"/>
    <property type="project" value="InterPro"/>
</dbReference>
<feature type="domain" description="HTH arsR-type" evidence="2">
    <location>
        <begin position="8"/>
        <end position="114"/>
    </location>
</feature>
<dbReference type="Proteomes" id="UP000789845">
    <property type="component" value="Unassembled WGS sequence"/>
</dbReference>
<accession>A0A9C7L9U1</accession>
<dbReference type="GO" id="GO:0003677">
    <property type="term" value="F:DNA binding"/>
    <property type="evidence" value="ECO:0007669"/>
    <property type="project" value="UniProtKB-KW"/>
</dbReference>
<gene>
    <name evidence="3" type="ORF">NEOCIP111885_00908</name>
</gene>
<dbReference type="EMBL" id="CAKJTG010000004">
    <property type="protein sequence ID" value="CAG9607218.1"/>
    <property type="molecule type" value="Genomic_DNA"/>
</dbReference>
<dbReference type="NCBIfam" id="NF005061">
    <property type="entry name" value="PRK06474.1"/>
    <property type="match status" value="1"/>
</dbReference>
<dbReference type="InterPro" id="IPR011991">
    <property type="entry name" value="ArsR-like_HTH"/>
</dbReference>
<keyword evidence="4" id="KW-1185">Reference proteome</keyword>
<name>A0A9C7L9U1_9BACI</name>
<sequence length="178" mass="20685">MKNSKTKLILHPVRMKITQSLLNGKKLNVQQIAERLTDVPKATLYRHLNKLLEADVIEVVQENQIRGTVEKVYGLKEQSINSPEEFKNFSKDQHLELFFTFTTQLVGLYENYLNRGEIDLLKDGVSYRVANLNLTDEEFIELVKSISSLYQKAMLNEPTPERKRRNFATIIIPEKPNH</sequence>